<proteinExistence type="inferred from homology"/>
<name>M2YEG5_9MICC</name>
<comment type="caution">
    <text evidence="3">The sequence shown here is derived from an EMBL/GenBank/DDBJ whole genome shotgun (WGS) entry which is preliminary data.</text>
</comment>
<dbReference type="RefSeq" id="WP_006214303.1">
    <property type="nucleotide sequence ID" value="NZ_ANHZ02000007.1"/>
</dbReference>
<dbReference type="Gene3D" id="2.160.10.10">
    <property type="entry name" value="Hexapeptide repeat proteins"/>
    <property type="match status" value="2"/>
</dbReference>
<keyword evidence="4" id="KW-1185">Reference proteome</keyword>
<comment type="similarity">
    <text evidence="1">Belongs to the transferase hexapeptide repeat family.</text>
</comment>
<dbReference type="PANTHER" id="PTHR23416">
    <property type="entry name" value="SIALIC ACID SYNTHASE-RELATED"/>
    <property type="match status" value="1"/>
</dbReference>
<dbReference type="GO" id="GO:0008374">
    <property type="term" value="F:O-acyltransferase activity"/>
    <property type="evidence" value="ECO:0007669"/>
    <property type="project" value="TreeGrafter"/>
</dbReference>
<dbReference type="InterPro" id="IPR051159">
    <property type="entry name" value="Hexapeptide_acetyltransf"/>
</dbReference>
<sequence length="140" mass="14766">MERKELLERMSRGEIIRGGSDLHAAMHEISQEALRIIAALNSGYQDPGEVRRLLGALTGQEIDTSVTVFPPLRSDFGKALRVGRDVFINSGCAFQDQGGITIGDGAVVGASSTVTKDVPAGAVVVGTPAKQISSVPGYER</sequence>
<accession>M2YEG5</accession>
<evidence type="ECO:0000256" key="1">
    <source>
        <dbReference type="ARBA" id="ARBA00007274"/>
    </source>
</evidence>
<dbReference type="PANTHER" id="PTHR23416:SF23">
    <property type="entry name" value="ACETYLTRANSFERASE C18B11.09C-RELATED"/>
    <property type="match status" value="1"/>
</dbReference>
<dbReference type="EMBL" id="ANHZ02000007">
    <property type="protein sequence ID" value="EME36910.1"/>
    <property type="molecule type" value="Genomic_DNA"/>
</dbReference>
<dbReference type="AlphaFoldDB" id="M2YEG5"/>
<dbReference type="SUPFAM" id="SSF51161">
    <property type="entry name" value="Trimeric LpxA-like enzymes"/>
    <property type="match status" value="1"/>
</dbReference>
<reference evidence="3 4" key="1">
    <citation type="journal article" date="2014" name="Genome Announc.">
        <title>Draft Genome Sequence of Kocuria palustris PEL.</title>
        <authorList>
            <person name="Sharma G."/>
            <person name="Khatri I."/>
            <person name="Subramanian S."/>
        </authorList>
    </citation>
    <scope>NUCLEOTIDE SEQUENCE [LARGE SCALE GENOMIC DNA]</scope>
    <source>
        <strain evidence="3 4">PEL</strain>
    </source>
</reference>
<evidence type="ECO:0000313" key="3">
    <source>
        <dbReference type="EMBL" id="EME36910.1"/>
    </source>
</evidence>
<keyword evidence="2" id="KW-0808">Transferase</keyword>
<dbReference type="Proteomes" id="UP000009877">
    <property type="component" value="Unassembled WGS sequence"/>
</dbReference>
<dbReference type="STRING" id="71999.KPaMU14_12270"/>
<evidence type="ECO:0000313" key="4">
    <source>
        <dbReference type="Proteomes" id="UP000009877"/>
    </source>
</evidence>
<dbReference type="GO" id="GO:0005829">
    <property type="term" value="C:cytosol"/>
    <property type="evidence" value="ECO:0007669"/>
    <property type="project" value="TreeGrafter"/>
</dbReference>
<gene>
    <name evidence="3" type="ORF">C884_02270</name>
</gene>
<evidence type="ECO:0000256" key="2">
    <source>
        <dbReference type="ARBA" id="ARBA00022679"/>
    </source>
</evidence>
<protein>
    <submittedName>
        <fullName evidence="3">Acetyltransferase (Isoleucine patch superfamily)</fullName>
    </submittedName>
</protein>
<dbReference type="InterPro" id="IPR011004">
    <property type="entry name" value="Trimer_LpxA-like_sf"/>
</dbReference>
<organism evidence="3 4">
    <name type="scientific">Kocuria palustris PEL</name>
    <dbReference type="NCBI Taxonomy" id="1236550"/>
    <lineage>
        <taxon>Bacteria</taxon>
        <taxon>Bacillati</taxon>
        <taxon>Actinomycetota</taxon>
        <taxon>Actinomycetes</taxon>
        <taxon>Micrococcales</taxon>
        <taxon>Micrococcaceae</taxon>
        <taxon>Kocuria</taxon>
    </lineage>
</organism>